<dbReference type="PROSITE" id="PS51094">
    <property type="entry name" value="PTS_EIIA_TYPE_2"/>
    <property type="match status" value="1"/>
</dbReference>
<dbReference type="InterPro" id="IPR036095">
    <property type="entry name" value="PTS_EIIB-like_sf"/>
</dbReference>
<dbReference type="RefSeq" id="WP_117544799.1">
    <property type="nucleotide sequence ID" value="NZ_JBKUNB010000002.1"/>
</dbReference>
<dbReference type="InterPro" id="IPR013011">
    <property type="entry name" value="PTS_EIIB_2"/>
</dbReference>
<evidence type="ECO:0000259" key="8">
    <source>
        <dbReference type="PROSITE" id="PS51372"/>
    </source>
</evidence>
<keyword evidence="4" id="KW-0010">Activator</keyword>
<keyword evidence="5" id="KW-0804">Transcription</keyword>
<sequence>MNRQTSKLLTILLNSPGQYFHYEELAARFHVSTRSIRNYVQSILEFLEDQNLQPVLSVSEGGIAFTGGAEESSLLLQAAVDNDFYLYRLSPEERSHIILLTLLISDDFCNIFELSEKFNVSRTTILKDMEQVKVFLSRYNISFDPAMNRGYLLRPTERQRRDMIMRIIQSAMGAVFSLHREVNIYERFLYDEWDLENYFPFLKQLLLDMEQQYELDVSDACFEELLLMLSIITVRLERGACIRESTLEEKTFQNLLVYELAGNILEVLGRRYHLAVSEAEIQYLASKLYYCRFYSRAPIENAQDVKLHMALTSFLMKISGEMDIPLYEDNKIVNQLESHLRDIDKAHAEGVPLENDYTEQMISEYPEYFQLICHHLPTLEATTGYTYTRDDIAVILIYLVVAVERHFKNDILPKVIVVCHTGIGTANFLAERLSTNFNIRIMAVTSNHKLPDIMKNYDFDLIISTITLSEPEELWVKVSPMLEDEDILRLQKLFMDIKKDKKRMNVQPRPRESMPGIRSVLREENILLDTPCGDWKSVIQRAAGPLLMSGSIDTSYIDAMIQSFETNGSYFVYCPGVALAHAGPGDGVHFFGLSLIRLKKPVPFGHRLHDPVSWCICLAIQEKDERIQYVLRLMDLLSNPRILREMDGIRDRKELLAYLLEKEREESYEQ</sequence>
<feature type="domain" description="PRD" evidence="8">
    <location>
        <begin position="302"/>
        <end position="409"/>
    </location>
</feature>
<dbReference type="GeneID" id="97988041"/>
<evidence type="ECO:0000259" key="6">
    <source>
        <dbReference type="PROSITE" id="PS51094"/>
    </source>
</evidence>
<dbReference type="CDD" id="cd05568">
    <property type="entry name" value="PTS_IIB_bgl_like"/>
    <property type="match status" value="1"/>
</dbReference>
<dbReference type="SUPFAM" id="SSF63520">
    <property type="entry name" value="PTS-regulatory domain, PRD"/>
    <property type="match status" value="2"/>
</dbReference>
<keyword evidence="1" id="KW-0808">Transferase</keyword>
<evidence type="ECO:0000313" key="9">
    <source>
        <dbReference type="EMBL" id="RGE59183.1"/>
    </source>
</evidence>
<keyword evidence="3" id="KW-0805">Transcription regulation</keyword>
<dbReference type="AlphaFoldDB" id="A0A3E3I327"/>
<dbReference type="PROSITE" id="PS51372">
    <property type="entry name" value="PRD_2"/>
    <property type="match status" value="2"/>
</dbReference>
<evidence type="ECO:0000313" key="10">
    <source>
        <dbReference type="Proteomes" id="UP000260812"/>
    </source>
</evidence>
<dbReference type="InterPro" id="IPR011608">
    <property type="entry name" value="PRD"/>
</dbReference>
<proteinExistence type="predicted"/>
<dbReference type="EMBL" id="QVLV01000009">
    <property type="protein sequence ID" value="RGE59183.1"/>
    <property type="molecule type" value="Genomic_DNA"/>
</dbReference>
<feature type="domain" description="PTS EIIB type-2" evidence="7">
    <location>
        <begin position="413"/>
        <end position="502"/>
    </location>
</feature>
<dbReference type="Gene3D" id="1.10.10.10">
    <property type="entry name" value="Winged helix-like DNA-binding domain superfamily/Winged helix DNA-binding domain"/>
    <property type="match status" value="2"/>
</dbReference>
<organism evidence="9 10">
    <name type="scientific">Eisenbergiella massiliensis</name>
    <dbReference type="NCBI Taxonomy" id="1720294"/>
    <lineage>
        <taxon>Bacteria</taxon>
        <taxon>Bacillati</taxon>
        <taxon>Bacillota</taxon>
        <taxon>Clostridia</taxon>
        <taxon>Lachnospirales</taxon>
        <taxon>Lachnospiraceae</taxon>
        <taxon>Eisenbergiella</taxon>
    </lineage>
</organism>
<dbReference type="Pfam" id="PF00874">
    <property type="entry name" value="PRD"/>
    <property type="match status" value="2"/>
</dbReference>
<dbReference type="InterPro" id="IPR016152">
    <property type="entry name" value="PTrfase/Anion_transptr"/>
</dbReference>
<dbReference type="InterPro" id="IPR007737">
    <property type="entry name" value="Mga_HTH"/>
</dbReference>
<dbReference type="InterPro" id="IPR050661">
    <property type="entry name" value="BglG_antiterminators"/>
</dbReference>
<dbReference type="PROSITE" id="PS51099">
    <property type="entry name" value="PTS_EIIB_TYPE_2"/>
    <property type="match status" value="1"/>
</dbReference>
<dbReference type="GO" id="GO:0009401">
    <property type="term" value="P:phosphoenolpyruvate-dependent sugar phosphotransferase system"/>
    <property type="evidence" value="ECO:0007669"/>
    <property type="project" value="InterPro"/>
</dbReference>
<dbReference type="GO" id="GO:0006355">
    <property type="term" value="P:regulation of DNA-templated transcription"/>
    <property type="evidence" value="ECO:0007669"/>
    <property type="project" value="InterPro"/>
</dbReference>
<gene>
    <name evidence="9" type="ORF">DXC51_14490</name>
</gene>
<dbReference type="Pfam" id="PF00359">
    <property type="entry name" value="PTS_EIIA_2"/>
    <property type="match status" value="1"/>
</dbReference>
<dbReference type="Proteomes" id="UP000260812">
    <property type="component" value="Unassembled WGS sequence"/>
</dbReference>
<protein>
    <submittedName>
        <fullName evidence="9">PRD domain-containing protein</fullName>
    </submittedName>
</protein>
<reference evidence="9" key="1">
    <citation type="submission" date="2018-08" db="EMBL/GenBank/DDBJ databases">
        <title>A genome reference for cultivated species of the human gut microbiota.</title>
        <authorList>
            <person name="Zou Y."/>
            <person name="Xue W."/>
            <person name="Luo G."/>
        </authorList>
    </citation>
    <scope>NUCLEOTIDE SEQUENCE [LARGE SCALE GENOMIC DNA]</scope>
    <source>
        <strain evidence="9">TF05-5AC</strain>
    </source>
</reference>
<dbReference type="InterPro" id="IPR036634">
    <property type="entry name" value="PRD_sf"/>
</dbReference>
<dbReference type="SUPFAM" id="SSF55804">
    <property type="entry name" value="Phoshotransferase/anion transport protein"/>
    <property type="match status" value="1"/>
</dbReference>
<dbReference type="Gene3D" id="3.40.50.2300">
    <property type="match status" value="1"/>
</dbReference>
<feature type="domain" description="PRD" evidence="8">
    <location>
        <begin position="193"/>
        <end position="298"/>
    </location>
</feature>
<dbReference type="InterPro" id="IPR002178">
    <property type="entry name" value="PTS_EIIA_type-2_dom"/>
</dbReference>
<evidence type="ECO:0000256" key="3">
    <source>
        <dbReference type="ARBA" id="ARBA00023015"/>
    </source>
</evidence>
<keyword evidence="2" id="KW-0677">Repeat</keyword>
<evidence type="ECO:0000256" key="4">
    <source>
        <dbReference type="ARBA" id="ARBA00023159"/>
    </source>
</evidence>
<dbReference type="PANTHER" id="PTHR30185">
    <property type="entry name" value="CRYPTIC BETA-GLUCOSIDE BGL OPERON ANTITERMINATOR"/>
    <property type="match status" value="1"/>
</dbReference>
<dbReference type="PANTHER" id="PTHR30185:SF18">
    <property type="entry name" value="TRANSCRIPTIONAL REGULATOR MTLR"/>
    <property type="match status" value="1"/>
</dbReference>
<keyword evidence="10" id="KW-1185">Reference proteome</keyword>
<dbReference type="GO" id="GO:0008982">
    <property type="term" value="F:protein-N(PI)-phosphohistidine-sugar phosphotransferase activity"/>
    <property type="evidence" value="ECO:0007669"/>
    <property type="project" value="InterPro"/>
</dbReference>
<dbReference type="Gene3D" id="3.40.930.10">
    <property type="entry name" value="Mannitol-specific EII, Chain A"/>
    <property type="match status" value="1"/>
</dbReference>
<evidence type="ECO:0000256" key="5">
    <source>
        <dbReference type="ARBA" id="ARBA00023163"/>
    </source>
</evidence>
<accession>A0A3E3I327</accession>
<dbReference type="Gene3D" id="1.10.1790.10">
    <property type="entry name" value="PRD domain"/>
    <property type="match status" value="2"/>
</dbReference>
<dbReference type="Pfam" id="PF05043">
    <property type="entry name" value="Mga"/>
    <property type="match status" value="1"/>
</dbReference>
<evidence type="ECO:0000256" key="1">
    <source>
        <dbReference type="ARBA" id="ARBA00022679"/>
    </source>
</evidence>
<comment type="caution">
    <text evidence="9">The sequence shown here is derived from an EMBL/GenBank/DDBJ whole genome shotgun (WGS) entry which is preliminary data.</text>
</comment>
<evidence type="ECO:0000256" key="2">
    <source>
        <dbReference type="ARBA" id="ARBA00022737"/>
    </source>
</evidence>
<feature type="domain" description="PTS EIIA type-2" evidence="6">
    <location>
        <begin position="519"/>
        <end position="662"/>
    </location>
</feature>
<evidence type="ECO:0000259" key="7">
    <source>
        <dbReference type="PROSITE" id="PS51099"/>
    </source>
</evidence>
<name>A0A3E3I327_9FIRM</name>
<dbReference type="InterPro" id="IPR036388">
    <property type="entry name" value="WH-like_DNA-bd_sf"/>
</dbReference>
<dbReference type="SUPFAM" id="SSF52794">
    <property type="entry name" value="PTS system IIB component-like"/>
    <property type="match status" value="1"/>
</dbReference>